<gene>
    <name evidence="18" type="ORF">GGR17_001694</name>
</gene>
<evidence type="ECO:0000313" key="18">
    <source>
        <dbReference type="EMBL" id="MBB4021885.1"/>
    </source>
</evidence>
<comment type="subcellular location">
    <subcellularLocation>
        <location evidence="3">Cytoplasm</location>
    </subcellularLocation>
</comment>
<proteinExistence type="inferred from homology"/>
<dbReference type="InterPro" id="IPR006278">
    <property type="entry name" value="SoxB"/>
</dbReference>
<evidence type="ECO:0000256" key="5">
    <source>
        <dbReference type="ARBA" id="ARBA00022630"/>
    </source>
</evidence>
<evidence type="ECO:0000256" key="9">
    <source>
        <dbReference type="ARBA" id="ARBA00023002"/>
    </source>
</evidence>
<dbReference type="PANTHER" id="PTHR13847">
    <property type="entry name" value="SARCOSINE DEHYDROGENASE-RELATED"/>
    <property type="match status" value="1"/>
</dbReference>
<evidence type="ECO:0000256" key="11">
    <source>
        <dbReference type="ARBA" id="ARBA00044044"/>
    </source>
</evidence>
<dbReference type="GO" id="GO:0046653">
    <property type="term" value="P:tetrahydrofolate metabolic process"/>
    <property type="evidence" value="ECO:0007669"/>
    <property type="project" value="InterPro"/>
</dbReference>
<name>A0A840C8X4_9RHOB</name>
<comment type="cofactor">
    <cofactor evidence="1">
        <name>FMN</name>
        <dbReference type="ChEBI" id="CHEBI:58210"/>
    </cofactor>
</comment>
<dbReference type="InterPro" id="IPR006076">
    <property type="entry name" value="FAD-dep_OxRdtase"/>
</dbReference>
<accession>A0A840C8X4</accession>
<keyword evidence="9 18" id="KW-0560">Oxidoreductase</keyword>
<dbReference type="EMBL" id="JACIEQ010000002">
    <property type="protein sequence ID" value="MBB4021885.1"/>
    <property type="molecule type" value="Genomic_DNA"/>
</dbReference>
<dbReference type="PANTHER" id="PTHR13847:SF287">
    <property type="entry name" value="FAD-DEPENDENT OXIDOREDUCTASE DOMAIN-CONTAINING PROTEIN 1"/>
    <property type="match status" value="1"/>
</dbReference>
<comment type="caution">
    <text evidence="18">The sequence shown here is derived from an EMBL/GenBank/DDBJ whole genome shotgun (WGS) entry which is preliminary data.</text>
</comment>
<evidence type="ECO:0000256" key="8">
    <source>
        <dbReference type="ARBA" id="ARBA00022827"/>
    </source>
</evidence>
<dbReference type="InterPro" id="IPR001763">
    <property type="entry name" value="Rhodanese-like_dom"/>
</dbReference>
<evidence type="ECO:0000256" key="10">
    <source>
        <dbReference type="ARBA" id="ARBA00043973"/>
    </source>
</evidence>
<dbReference type="GO" id="GO:0005737">
    <property type="term" value="C:cytoplasm"/>
    <property type="evidence" value="ECO:0007669"/>
    <property type="project" value="UniProtKB-SubCell"/>
</dbReference>
<keyword evidence="6" id="KW-0288">FMN</keyword>
<evidence type="ECO:0000256" key="16">
    <source>
        <dbReference type="ARBA" id="ARBA00048917"/>
    </source>
</evidence>
<keyword evidence="8" id="KW-0274">FAD</keyword>
<evidence type="ECO:0000256" key="7">
    <source>
        <dbReference type="ARBA" id="ARBA00022741"/>
    </source>
</evidence>
<dbReference type="Gene3D" id="3.30.9.10">
    <property type="entry name" value="D-Amino Acid Oxidase, subunit A, domain 2"/>
    <property type="match status" value="1"/>
</dbReference>
<dbReference type="Pfam" id="PF01266">
    <property type="entry name" value="DAO"/>
    <property type="match status" value="1"/>
</dbReference>
<evidence type="ECO:0000256" key="6">
    <source>
        <dbReference type="ARBA" id="ARBA00022643"/>
    </source>
</evidence>
<protein>
    <recommendedName>
        <fullName evidence="12">Sarcosine oxidase subunit beta</fullName>
        <ecNumber evidence="11">1.5.3.24</ecNumber>
    </recommendedName>
    <alternativeName>
        <fullName evidence="13">Sarcosine oxidase (5,10-methylenetetrahydrofolate-forming) subunit beta</fullName>
    </alternativeName>
    <alternativeName>
        <fullName evidence="14">Tetrameric sarcosine oxidase subunit beta</fullName>
    </alternativeName>
</protein>
<evidence type="ECO:0000256" key="4">
    <source>
        <dbReference type="ARBA" id="ARBA00022490"/>
    </source>
</evidence>
<reference evidence="18" key="1">
    <citation type="submission" date="2020-08" db="EMBL/GenBank/DDBJ databases">
        <title>Genomic Encyclopedia of Type Strains, Phase IV (KMG-IV): sequencing the most valuable type-strain genomes for metagenomic binning, comparative biology and taxonomic classification.</title>
        <authorList>
            <person name="Goeker M."/>
        </authorList>
    </citation>
    <scope>NUCLEOTIDE SEQUENCE [LARGE SCALE GENOMIC DNA]</scope>
    <source>
        <strain evidence="18">DSM 105040</strain>
    </source>
</reference>
<comment type="catalytic activity">
    <reaction evidence="15">
        <text>sarcosine + O2 + H2O = formaldehyde + glycine + H2O2</text>
        <dbReference type="Rhea" id="RHEA:13313"/>
        <dbReference type="ChEBI" id="CHEBI:15377"/>
        <dbReference type="ChEBI" id="CHEBI:15379"/>
        <dbReference type="ChEBI" id="CHEBI:16240"/>
        <dbReference type="ChEBI" id="CHEBI:16842"/>
        <dbReference type="ChEBI" id="CHEBI:57305"/>
        <dbReference type="ChEBI" id="CHEBI:57433"/>
    </reaction>
</comment>
<comment type="cofactor">
    <cofactor evidence="2">
        <name>FAD</name>
        <dbReference type="ChEBI" id="CHEBI:57692"/>
    </cofactor>
</comment>
<dbReference type="PROSITE" id="PS50206">
    <property type="entry name" value="RHODANESE_3"/>
    <property type="match status" value="1"/>
</dbReference>
<feature type="domain" description="Rhodanese" evidence="17">
    <location>
        <begin position="37"/>
        <end position="81"/>
    </location>
</feature>
<dbReference type="Gene3D" id="3.50.50.60">
    <property type="entry name" value="FAD/NAD(P)-binding domain"/>
    <property type="match status" value="1"/>
</dbReference>
<evidence type="ECO:0000256" key="12">
    <source>
        <dbReference type="ARBA" id="ARBA00044150"/>
    </source>
</evidence>
<comment type="similarity">
    <text evidence="10">Belongs to the SoxB family.</text>
</comment>
<keyword evidence="7" id="KW-0547">Nucleotide-binding</keyword>
<evidence type="ECO:0000256" key="15">
    <source>
        <dbReference type="ARBA" id="ARBA00047316"/>
    </source>
</evidence>
<keyword evidence="5" id="KW-0285">Flavoprotein</keyword>
<evidence type="ECO:0000256" key="14">
    <source>
        <dbReference type="ARBA" id="ARBA00044295"/>
    </source>
</evidence>
<dbReference type="GO" id="GO:0000166">
    <property type="term" value="F:nucleotide binding"/>
    <property type="evidence" value="ECO:0007669"/>
    <property type="project" value="UniProtKB-KW"/>
</dbReference>
<dbReference type="SUPFAM" id="SSF51905">
    <property type="entry name" value="FAD/NAD(P)-binding domain"/>
    <property type="match status" value="1"/>
</dbReference>
<dbReference type="GO" id="GO:0008115">
    <property type="term" value="F:sarcosine oxidase activity"/>
    <property type="evidence" value="ECO:0007669"/>
    <property type="project" value="InterPro"/>
</dbReference>
<keyword evidence="4" id="KW-0963">Cytoplasm</keyword>
<evidence type="ECO:0000313" key="19">
    <source>
        <dbReference type="Proteomes" id="UP000585681"/>
    </source>
</evidence>
<dbReference type="EC" id="1.5.3.24" evidence="11"/>
<dbReference type="Proteomes" id="UP000585681">
    <property type="component" value="Unassembled WGS sequence"/>
</dbReference>
<evidence type="ECO:0000256" key="1">
    <source>
        <dbReference type="ARBA" id="ARBA00001917"/>
    </source>
</evidence>
<keyword evidence="19" id="KW-1185">Reference proteome</keyword>
<evidence type="ECO:0000259" key="17">
    <source>
        <dbReference type="PROSITE" id="PS50206"/>
    </source>
</evidence>
<evidence type="ECO:0000256" key="13">
    <source>
        <dbReference type="ARBA" id="ARBA00044216"/>
    </source>
</evidence>
<dbReference type="InterPro" id="IPR036188">
    <property type="entry name" value="FAD/NAD-bd_sf"/>
</dbReference>
<comment type="catalytic activity">
    <reaction evidence="16">
        <text>sarcosine + (6S)-5,6,7,8-tetrahydrofolate + O2 = (6R)-5,10-methylene-5,6,7,8-tetrahydrofolate + glycine + H2O2</text>
        <dbReference type="Rhea" id="RHEA:70455"/>
        <dbReference type="ChEBI" id="CHEBI:15379"/>
        <dbReference type="ChEBI" id="CHEBI:15636"/>
        <dbReference type="ChEBI" id="CHEBI:16240"/>
        <dbReference type="ChEBI" id="CHEBI:57305"/>
        <dbReference type="ChEBI" id="CHEBI:57433"/>
        <dbReference type="ChEBI" id="CHEBI:57453"/>
        <dbReference type="EC" id="1.5.3.24"/>
    </reaction>
</comment>
<dbReference type="NCBIfam" id="TIGR01373">
    <property type="entry name" value="soxB"/>
    <property type="match status" value="1"/>
</dbReference>
<dbReference type="AlphaFoldDB" id="A0A840C8X4"/>
<evidence type="ECO:0000256" key="2">
    <source>
        <dbReference type="ARBA" id="ARBA00001974"/>
    </source>
</evidence>
<sequence length="417" mass="44693">MPKKRYSAFALLREAARYHSGWARAWASPQPKPRYDVVIVGAGGHGLATAYYLGKNHGITNVAVIEKGWLGGGNTGRNTTIIRSNYLQDPSAAIYEKARALYETLSQELNMNVMFSPRGVIMLAQTEHELRGYRRTAHANALQGVSTEFIGPERVKELVPIISLDGPRYPVLGGLWQARGGTARHDAVAWGYARACSAMGMDIIQNCEVTGIRARGGQVAGVDTTRGAIDCGRLGLVVAGHSGVLAGMAGFRLPIESVALQALVSEPIKPCMDVVVMANTVHGYMSQSDKGEMVIGGGADGYNSYTQRGSFHHVEETVRALIETFPIISRLKMLRQWGGIVDMTGDRSPIISKTPLGGCFINCGWGTGGFKAIPGSGWAMAEMMAKGEPGPLAAAFGLERFREGRFIDESVAAGVAH</sequence>
<evidence type="ECO:0000256" key="3">
    <source>
        <dbReference type="ARBA" id="ARBA00004496"/>
    </source>
</evidence>
<organism evidence="18 19">
    <name type="scientific">Actibacterium naphthalenivorans</name>
    <dbReference type="NCBI Taxonomy" id="1614693"/>
    <lineage>
        <taxon>Bacteria</taxon>
        <taxon>Pseudomonadati</taxon>
        <taxon>Pseudomonadota</taxon>
        <taxon>Alphaproteobacteria</taxon>
        <taxon>Rhodobacterales</taxon>
        <taxon>Roseobacteraceae</taxon>
        <taxon>Actibacterium</taxon>
    </lineage>
</organism>